<accession>A0A150ILB9</accession>
<dbReference type="InterPro" id="IPR006218">
    <property type="entry name" value="DAHP1/KDSA"/>
</dbReference>
<keyword evidence="1" id="KW-0808">Transferase</keyword>
<gene>
    <name evidence="3" type="ORF">AMQ74_01890</name>
</gene>
<reference evidence="3 4" key="1">
    <citation type="journal article" date="2016" name="ISME J.">
        <title>Chasing the elusive Euryarchaeota class WSA2: genomes reveal a uniquely fastidious methyl-reducing methanogen.</title>
        <authorList>
            <person name="Nobu M.K."/>
            <person name="Narihiro T."/>
            <person name="Kuroda K."/>
            <person name="Mei R."/>
            <person name="Liu W.T."/>
        </authorList>
    </citation>
    <scope>NUCLEOTIDE SEQUENCE [LARGE SCALE GENOMIC DNA]</scope>
    <source>
        <strain evidence="3">U1lsi0528_Bin089</strain>
    </source>
</reference>
<dbReference type="Proteomes" id="UP000075578">
    <property type="component" value="Unassembled WGS sequence"/>
</dbReference>
<dbReference type="PATRIC" id="fig|1705564.3.peg.2070"/>
<feature type="domain" description="DAHP synthetase I/KDSA" evidence="2">
    <location>
        <begin position="1"/>
        <end position="167"/>
    </location>
</feature>
<dbReference type="InterPro" id="IPR013785">
    <property type="entry name" value="Aldolase_TIM"/>
</dbReference>
<comment type="caution">
    <text evidence="3">The sequence shown here is derived from an EMBL/GenBank/DDBJ whole genome shotgun (WGS) entry which is preliminary data.</text>
</comment>
<protein>
    <submittedName>
        <fullName evidence="3">3-deoxy-7-phosphoheptulonate synthase</fullName>
    </submittedName>
</protein>
<dbReference type="InterPro" id="IPR052899">
    <property type="entry name" value="Class-I_DAHP_synthase"/>
</dbReference>
<dbReference type="GO" id="GO:0016740">
    <property type="term" value="F:transferase activity"/>
    <property type="evidence" value="ECO:0007669"/>
    <property type="project" value="UniProtKB-KW"/>
</dbReference>
<evidence type="ECO:0000256" key="1">
    <source>
        <dbReference type="ARBA" id="ARBA00022679"/>
    </source>
</evidence>
<dbReference type="Pfam" id="PF00793">
    <property type="entry name" value="DAHP_synth_1"/>
    <property type="match status" value="1"/>
</dbReference>
<dbReference type="Gene3D" id="3.20.20.70">
    <property type="entry name" value="Aldolase class I"/>
    <property type="match status" value="1"/>
</dbReference>
<evidence type="ECO:0000313" key="3">
    <source>
        <dbReference type="EMBL" id="KYC45692.1"/>
    </source>
</evidence>
<evidence type="ECO:0000259" key="2">
    <source>
        <dbReference type="Pfam" id="PF00793"/>
    </source>
</evidence>
<dbReference type="AlphaFoldDB" id="A0A150ILB9"/>
<name>A0A150ILB9_9EURY</name>
<dbReference type="PANTHER" id="PTHR43018:SF2">
    <property type="entry name" value="PHOSPHO-2-DEHYDRO-3-DEOXYHEPTONATE ALDOLASE"/>
    <property type="match status" value="1"/>
</dbReference>
<evidence type="ECO:0000313" key="4">
    <source>
        <dbReference type="Proteomes" id="UP000075578"/>
    </source>
</evidence>
<dbReference type="SUPFAM" id="SSF51569">
    <property type="entry name" value="Aldolase"/>
    <property type="match status" value="1"/>
</dbReference>
<organism evidence="3 4">
    <name type="scientific">Candidatus Methanofastidiosum methylothiophilum</name>
    <dbReference type="NCBI Taxonomy" id="1705564"/>
    <lineage>
        <taxon>Archaea</taxon>
        <taxon>Methanobacteriati</taxon>
        <taxon>Methanobacteriota</taxon>
        <taxon>Stenosarchaea group</taxon>
        <taxon>Candidatus Methanofastidiosia</taxon>
        <taxon>Candidatus Methanofastidiosales</taxon>
        <taxon>Candidatus Methanofastidiosaceae</taxon>
        <taxon>Candidatus Methanofastidiosum</taxon>
    </lineage>
</organism>
<proteinExistence type="predicted"/>
<dbReference type="PANTHER" id="PTHR43018">
    <property type="entry name" value="PHOSPHO-2-DEHYDRO-3-DEOXYHEPTONATE ALDOLASE"/>
    <property type="match status" value="1"/>
</dbReference>
<sequence length="172" mass="18849">MDARDIDLLSEYADILQVGTRNMQNYTLLKELGKCDKPVLLKRGMWATMREFLGAAEYIMAGGNENVILCERGIRTFSDYSRNTLDLSIIPAIKDESHLPIISDPSHGTGKRSLVLPLSKASVACGADGLLIETHPNPDKAISDADQTISLSAFAKLMDDVKQVAKAVEREV</sequence>
<dbReference type="EMBL" id="LNGD01000234">
    <property type="protein sequence ID" value="KYC45692.1"/>
    <property type="molecule type" value="Genomic_DNA"/>
</dbReference>